<dbReference type="FunCoup" id="K1Q2R5">
    <property type="interactions" value="31"/>
</dbReference>
<dbReference type="SMR" id="K1Q2R5"/>
<protein>
    <submittedName>
        <fullName evidence="1">C-type lectin domain family 4 member M</fullName>
    </submittedName>
</protein>
<dbReference type="InterPro" id="IPR001304">
    <property type="entry name" value="C-type_lectin-like"/>
</dbReference>
<dbReference type="InterPro" id="IPR016187">
    <property type="entry name" value="CTDL_fold"/>
</dbReference>
<dbReference type="CDD" id="cd00037">
    <property type="entry name" value="CLECT"/>
    <property type="match status" value="1"/>
</dbReference>
<dbReference type="Pfam" id="PF00059">
    <property type="entry name" value="Lectin_C"/>
    <property type="match status" value="1"/>
</dbReference>
<dbReference type="AlphaFoldDB" id="K1Q2R5"/>
<name>K1Q2R5_MAGGI</name>
<dbReference type="InterPro" id="IPR018378">
    <property type="entry name" value="C-type_lectin_CS"/>
</dbReference>
<accession>K1Q2R5</accession>
<organism evidence="1">
    <name type="scientific">Magallana gigas</name>
    <name type="common">Pacific oyster</name>
    <name type="synonym">Crassostrea gigas</name>
    <dbReference type="NCBI Taxonomy" id="29159"/>
    <lineage>
        <taxon>Eukaryota</taxon>
        <taxon>Metazoa</taxon>
        <taxon>Spiralia</taxon>
        <taxon>Lophotrochozoa</taxon>
        <taxon>Mollusca</taxon>
        <taxon>Bivalvia</taxon>
        <taxon>Autobranchia</taxon>
        <taxon>Pteriomorphia</taxon>
        <taxon>Ostreida</taxon>
        <taxon>Ostreoidea</taxon>
        <taxon>Ostreidae</taxon>
        <taxon>Magallana</taxon>
    </lineage>
</organism>
<dbReference type="PROSITE" id="PS50041">
    <property type="entry name" value="C_TYPE_LECTIN_2"/>
    <property type="match status" value="1"/>
</dbReference>
<dbReference type="InterPro" id="IPR016186">
    <property type="entry name" value="C-type_lectin-like/link_sf"/>
</dbReference>
<sequence length="278" mass="31732">MDTEVTSLQDKYTDQKDNITELRDTLKMLLREQEWMVSNVSELQEEIRKYALMMERLQVEIGELKQNITLNKGTPSSPVTCPIGWSMFETSCYMAVNQQLSWNNASMKCLMSGSKLVEIETKAENDFLTTNLQNFKTGGTPSTPVTCPIGWSMFETSCYMAVNQQLSWNDASMKCVMSGSKLVEIETKAENDFLTTTLPNFNTGEAYWTGGKDDVTEDLWVWVSSGATFGFLDWNQGEPNDSGGIEDCLQLYKRRGRKTYWNDNYCEKSFNFICEQTL</sequence>
<dbReference type="PANTHER" id="PTHR22803">
    <property type="entry name" value="MANNOSE, PHOSPHOLIPASE, LECTIN RECEPTOR RELATED"/>
    <property type="match status" value="1"/>
</dbReference>
<reference evidence="1" key="1">
    <citation type="journal article" date="2012" name="Nature">
        <title>The oyster genome reveals stress adaptation and complexity of shell formation.</title>
        <authorList>
            <person name="Zhang G."/>
            <person name="Fang X."/>
            <person name="Guo X."/>
            <person name="Li L."/>
            <person name="Luo R."/>
            <person name="Xu F."/>
            <person name="Yang P."/>
            <person name="Zhang L."/>
            <person name="Wang X."/>
            <person name="Qi H."/>
            <person name="Xiong Z."/>
            <person name="Que H."/>
            <person name="Xie Y."/>
            <person name="Holland P.W."/>
            <person name="Paps J."/>
            <person name="Zhu Y."/>
            <person name="Wu F."/>
            <person name="Chen Y."/>
            <person name="Wang J."/>
            <person name="Peng C."/>
            <person name="Meng J."/>
            <person name="Yang L."/>
            <person name="Liu J."/>
            <person name="Wen B."/>
            <person name="Zhang N."/>
            <person name="Huang Z."/>
            <person name="Zhu Q."/>
            <person name="Feng Y."/>
            <person name="Mount A."/>
            <person name="Hedgecock D."/>
            <person name="Xu Z."/>
            <person name="Liu Y."/>
            <person name="Domazet-Loso T."/>
            <person name="Du Y."/>
            <person name="Sun X."/>
            <person name="Zhang S."/>
            <person name="Liu B."/>
            <person name="Cheng P."/>
            <person name="Jiang X."/>
            <person name="Li J."/>
            <person name="Fan D."/>
            <person name="Wang W."/>
            <person name="Fu W."/>
            <person name="Wang T."/>
            <person name="Wang B."/>
            <person name="Zhang J."/>
            <person name="Peng Z."/>
            <person name="Li Y."/>
            <person name="Li N."/>
            <person name="Wang J."/>
            <person name="Chen M."/>
            <person name="He Y."/>
            <person name="Tan F."/>
            <person name="Song X."/>
            <person name="Zheng Q."/>
            <person name="Huang R."/>
            <person name="Yang H."/>
            <person name="Du X."/>
            <person name="Chen L."/>
            <person name="Yang M."/>
            <person name="Gaffney P.M."/>
            <person name="Wang S."/>
            <person name="Luo L."/>
            <person name="She Z."/>
            <person name="Ming Y."/>
            <person name="Huang W."/>
            <person name="Zhang S."/>
            <person name="Huang B."/>
            <person name="Zhang Y."/>
            <person name="Qu T."/>
            <person name="Ni P."/>
            <person name="Miao G."/>
            <person name="Wang J."/>
            <person name="Wang Q."/>
            <person name="Steinberg C.E."/>
            <person name="Wang H."/>
            <person name="Li N."/>
            <person name="Qian L."/>
            <person name="Zhang G."/>
            <person name="Li Y."/>
            <person name="Yang H."/>
            <person name="Liu X."/>
            <person name="Wang J."/>
            <person name="Yin Y."/>
            <person name="Wang J."/>
        </authorList>
    </citation>
    <scope>NUCLEOTIDE SEQUENCE [LARGE SCALE GENOMIC DNA]</scope>
    <source>
        <strain evidence="1">05x7-T-G4-1.051#20</strain>
    </source>
</reference>
<dbReference type="InParanoid" id="K1Q2R5"/>
<dbReference type="PROSITE" id="PS00615">
    <property type="entry name" value="C_TYPE_LECTIN_1"/>
    <property type="match status" value="1"/>
</dbReference>
<keyword evidence="1" id="KW-0430">Lectin</keyword>
<dbReference type="HOGENOM" id="CLU_919054_0_0_1"/>
<dbReference type="SMART" id="SM00034">
    <property type="entry name" value="CLECT"/>
    <property type="match status" value="1"/>
</dbReference>
<dbReference type="EMBL" id="JH818449">
    <property type="protein sequence ID" value="EKC30692.1"/>
    <property type="molecule type" value="Genomic_DNA"/>
</dbReference>
<dbReference type="SUPFAM" id="SSF56436">
    <property type="entry name" value="C-type lectin-like"/>
    <property type="match status" value="2"/>
</dbReference>
<dbReference type="InterPro" id="IPR050111">
    <property type="entry name" value="C-type_lectin/snaclec_domain"/>
</dbReference>
<evidence type="ECO:0000313" key="1">
    <source>
        <dbReference type="EMBL" id="EKC30692.1"/>
    </source>
</evidence>
<proteinExistence type="predicted"/>
<gene>
    <name evidence="1" type="ORF">CGI_10017463</name>
</gene>
<dbReference type="GO" id="GO:0030246">
    <property type="term" value="F:carbohydrate binding"/>
    <property type="evidence" value="ECO:0007669"/>
    <property type="project" value="UniProtKB-KW"/>
</dbReference>
<dbReference type="Gene3D" id="3.10.100.10">
    <property type="entry name" value="Mannose-Binding Protein A, subunit A"/>
    <property type="match status" value="2"/>
</dbReference>